<dbReference type="Proteomes" id="UP000829398">
    <property type="component" value="Chromosome 5"/>
</dbReference>
<organism evidence="1 2">
    <name type="scientific">Citrus sinensis</name>
    <name type="common">Sweet orange</name>
    <name type="synonym">Citrus aurantium var. sinensis</name>
    <dbReference type="NCBI Taxonomy" id="2711"/>
    <lineage>
        <taxon>Eukaryota</taxon>
        <taxon>Viridiplantae</taxon>
        <taxon>Streptophyta</taxon>
        <taxon>Embryophyta</taxon>
        <taxon>Tracheophyta</taxon>
        <taxon>Spermatophyta</taxon>
        <taxon>Magnoliopsida</taxon>
        <taxon>eudicotyledons</taxon>
        <taxon>Gunneridae</taxon>
        <taxon>Pentapetalae</taxon>
        <taxon>rosids</taxon>
        <taxon>malvids</taxon>
        <taxon>Sapindales</taxon>
        <taxon>Rutaceae</taxon>
        <taxon>Aurantioideae</taxon>
        <taxon>Citrus</taxon>
    </lineage>
</organism>
<evidence type="ECO:0000313" key="1">
    <source>
        <dbReference type="EMBL" id="KAH9754579.1"/>
    </source>
</evidence>
<gene>
    <name evidence="1" type="ORF">KPL71_015488</name>
</gene>
<reference evidence="2" key="1">
    <citation type="journal article" date="2023" name="Hortic. Res.">
        <title>A chromosome-level phased genome enabling allele-level studies in sweet orange: a case study on citrus Huanglongbing tolerance.</title>
        <authorList>
            <person name="Wu B."/>
            <person name="Yu Q."/>
            <person name="Deng Z."/>
            <person name="Duan Y."/>
            <person name="Luo F."/>
            <person name="Gmitter F. Jr."/>
        </authorList>
    </citation>
    <scope>NUCLEOTIDE SEQUENCE [LARGE SCALE GENOMIC DNA]</scope>
    <source>
        <strain evidence="2">cv. Valencia</strain>
    </source>
</reference>
<proteinExistence type="predicted"/>
<protein>
    <submittedName>
        <fullName evidence="1">Disease resistance protein</fullName>
    </submittedName>
</protein>
<keyword evidence="2" id="KW-1185">Reference proteome</keyword>
<sequence>MQDRLERMEKQMETLATILYELRDQRRRNCETPVGRDDVGAEPSLRRRRVEEIPPPADQPNGVHPHRSIGRVPGEQVDEGRNQPPPGRDVGIPHGDNHKGCKILMTARSEDILSGKMDCRHNFSVGVLREDEAWSLFKKMAGEYIDSSEFKWVATDVANECAGLPVSIVTVARALRNKRLFEWKDALGQLRRPSSTNFKDIQPAAYSAIELSYNKLEGEELKKIFLLIGYTYISSINDVLMYGMGLGLFQGINRMEEARARVYTLVYKLKASCMLLEHGSKNEHWFSMHDVVRDVAIAIATREQNVLTMRYELVNSREWLDEGALKFYTSIVLHDSKMNVLPEVLDSPQLQLLYLWTEKSSLITLPDNFFRKLTQVRVLDLTYMHLSLLPSSLGLLTNLRTLCLYCSELQDIAVIGELKNLEILCLRGSYIEQLPVEIGQLTRLRSLDLRDCDRLQVIPPNVLSNLSHLEELYIRSFNKWEVEVEAAGVKNASLEELKRLPNLTTLELCIPDVNTLPKGLFFEKLERYRICIGRWCWEDTSPTCSRTFRLLLGTDNCISFKSGHIVQLQRIEDLCLSGLPDQDIIELVNNKLGSYSSQLKHLWVEGCQAPSPKESKRCKESTSEMRSNEIILEDHVNVPNTFFLKGGLPNLETLELYNVNVERIWKSQLPAMSCGIQTLTRLIVYGCGELRCLFSSSIVNSFIRLQHLEIDECPILEEIIVIDQQERKNVVFPQLQFLKMVDLEKLTSFCTGDVHIEFPTLENLEVIRCPEFLLTAHDLTKEVFPNLKYLTIEGKKIPMAAEFPEDMFCKLNFLDVIFEESTTISSLDFLRRFHSIRELTIRGGGYVGGVKPSYGVENWTKAIIRNLHNCCDLKHILIQESKMDNLVHLTVEYCDHLINLVPPSTSFQNLTTLKVWRCKGLINVLTSSTAKSLVRLTEMSIVDCSMITEVVADDEGNAAKDEIVFSELMDLELCGLRRLTSFCSGNCAFKFPALTYLSVDKCPNMKIFSGTELSTPSLHEVEKRWLSGEYWTWKGDLNSTIQQIYLETKEVQNHKDDSGQPSVQHQE</sequence>
<evidence type="ECO:0000313" key="2">
    <source>
        <dbReference type="Proteomes" id="UP000829398"/>
    </source>
</evidence>
<name>A0ACB8KJS9_CITSI</name>
<accession>A0ACB8KJS9</accession>
<comment type="caution">
    <text evidence="1">The sequence shown here is derived from an EMBL/GenBank/DDBJ whole genome shotgun (WGS) entry which is preliminary data.</text>
</comment>
<dbReference type="EMBL" id="CM039174">
    <property type="protein sequence ID" value="KAH9754579.1"/>
    <property type="molecule type" value="Genomic_DNA"/>
</dbReference>